<accession>A0A078RBQ1</accession>
<dbReference type="EMBL" id="JNHI01000006">
    <property type="protein sequence ID" value="KDS32081.1"/>
    <property type="molecule type" value="Genomic_DNA"/>
</dbReference>
<comment type="caution">
    <text evidence="1">The sequence shown here is derived from an EMBL/GenBank/DDBJ whole genome shotgun (WGS) entry which is preliminary data.</text>
</comment>
<dbReference type="AlphaFoldDB" id="A0A078RBQ1"/>
<evidence type="ECO:0000313" key="1">
    <source>
        <dbReference type="EMBL" id="KDS32081.1"/>
    </source>
</evidence>
<reference evidence="1 2" key="1">
    <citation type="submission" date="2014-04" db="EMBL/GenBank/DDBJ databases">
        <authorList>
            <person name="Sears C."/>
            <person name="Carroll K."/>
            <person name="Sack B.R."/>
            <person name="Qadri F."/>
            <person name="Myers L.L."/>
            <person name="Chung G.-T."/>
            <person name="Escheverria P."/>
            <person name="Fraser C.M."/>
            <person name="Sadzewicz L."/>
            <person name="Shefchek K.A."/>
            <person name="Tallon L."/>
            <person name="Das S.P."/>
            <person name="Daugherty S."/>
            <person name="Mongodin E.F."/>
        </authorList>
    </citation>
    <scope>NUCLEOTIDE SEQUENCE [LARGE SCALE GENOMIC DNA]</scope>
    <source>
        <strain evidence="2">3775 SL(B) 10 (iv)</strain>
    </source>
</reference>
<gene>
    <name evidence="1" type="ORF">M097_1549</name>
</gene>
<proteinExistence type="predicted"/>
<dbReference type="Proteomes" id="UP000028134">
    <property type="component" value="Unassembled WGS sequence"/>
</dbReference>
<sequence>MFRVFIVRCAIKEVWKHRNNKKIIENILFITAAKIQYKNKRKSFSAMESSSFYYSFRVILTY</sequence>
<organism evidence="1 2">
    <name type="scientific">Phocaeicola vulgatus str. 3775 SL</name>
    <name type="common">B</name>
    <name type="synonym">iv</name>
    <dbReference type="NCBI Taxonomy" id="1339350"/>
    <lineage>
        <taxon>Bacteria</taxon>
        <taxon>Pseudomonadati</taxon>
        <taxon>Bacteroidota</taxon>
        <taxon>Bacteroidia</taxon>
        <taxon>Bacteroidales</taxon>
        <taxon>Bacteroidaceae</taxon>
        <taxon>Phocaeicola</taxon>
    </lineage>
</organism>
<name>A0A078RBQ1_PHOVU</name>
<protein>
    <submittedName>
        <fullName evidence="1">Uncharacterized protein</fullName>
    </submittedName>
</protein>
<evidence type="ECO:0000313" key="2">
    <source>
        <dbReference type="Proteomes" id="UP000028134"/>
    </source>
</evidence>